<feature type="compositionally biased region" description="Basic residues" evidence="1">
    <location>
        <begin position="121"/>
        <end position="132"/>
    </location>
</feature>
<accession>A0A7E4UW81</accession>
<evidence type="ECO:0000313" key="3">
    <source>
        <dbReference type="WBParaSite" id="Pan_g13587.t1"/>
    </source>
</evidence>
<evidence type="ECO:0000256" key="1">
    <source>
        <dbReference type="SAM" id="MobiDB-lite"/>
    </source>
</evidence>
<reference evidence="3" key="2">
    <citation type="submission" date="2020-10" db="UniProtKB">
        <authorList>
            <consortium name="WormBaseParasite"/>
        </authorList>
    </citation>
    <scope>IDENTIFICATION</scope>
</reference>
<evidence type="ECO:0000313" key="2">
    <source>
        <dbReference type="Proteomes" id="UP000492821"/>
    </source>
</evidence>
<organism evidence="2 3">
    <name type="scientific">Panagrellus redivivus</name>
    <name type="common">Microworm</name>
    <dbReference type="NCBI Taxonomy" id="6233"/>
    <lineage>
        <taxon>Eukaryota</taxon>
        <taxon>Metazoa</taxon>
        <taxon>Ecdysozoa</taxon>
        <taxon>Nematoda</taxon>
        <taxon>Chromadorea</taxon>
        <taxon>Rhabditida</taxon>
        <taxon>Tylenchina</taxon>
        <taxon>Panagrolaimomorpha</taxon>
        <taxon>Panagrolaimoidea</taxon>
        <taxon>Panagrolaimidae</taxon>
        <taxon>Panagrellus</taxon>
    </lineage>
</organism>
<feature type="region of interest" description="Disordered" evidence="1">
    <location>
        <begin position="121"/>
        <end position="169"/>
    </location>
</feature>
<protein>
    <submittedName>
        <fullName evidence="3">Late endosomal/lysosomal adaptor and MAPK and MTOR activator 1</fullName>
    </submittedName>
</protein>
<dbReference type="Proteomes" id="UP000492821">
    <property type="component" value="Unassembled WGS sequence"/>
</dbReference>
<proteinExistence type="predicted"/>
<sequence>MSLRQLLCCCGEDTSDDERNPMITNEPEDLGAREIRTHGVIAGYPDESIDQPPAPSAVKTREQIEEELLNKILDRTQQQIIDVNNYDVYVEVNVSERRSQYDQVIEQHDASKLIKTLSRRPSARFNAPRKRGHGLDGRPAATVHHRRRHSGPSAVEPGVCHGGQSRLRH</sequence>
<dbReference type="WBParaSite" id="Pan_g13587.t1">
    <property type="protein sequence ID" value="Pan_g13587.t1"/>
    <property type="gene ID" value="Pan_g13587"/>
</dbReference>
<name>A0A7E4UW81_PANRE</name>
<dbReference type="AlphaFoldDB" id="A0A7E4UW81"/>
<keyword evidence="2" id="KW-1185">Reference proteome</keyword>
<reference evidence="2" key="1">
    <citation type="journal article" date="2013" name="Genetics">
        <title>The draft genome and transcriptome of Panagrellus redivivus are shaped by the harsh demands of a free-living lifestyle.</title>
        <authorList>
            <person name="Srinivasan J."/>
            <person name="Dillman A.R."/>
            <person name="Macchietto M.G."/>
            <person name="Heikkinen L."/>
            <person name="Lakso M."/>
            <person name="Fracchia K.M."/>
            <person name="Antoshechkin I."/>
            <person name="Mortazavi A."/>
            <person name="Wong G."/>
            <person name="Sternberg P.W."/>
        </authorList>
    </citation>
    <scope>NUCLEOTIDE SEQUENCE [LARGE SCALE GENOMIC DNA]</scope>
    <source>
        <strain evidence="2">MT8872</strain>
    </source>
</reference>